<dbReference type="AlphaFoldDB" id="A0A1R1Y7D7"/>
<sequence length="163" mass="18222">MTARNFSHPAYLKQCLGGSFAAETIIPSFLEYERGRINIFYRGCKEACSYCKQEGHCKSGCEILLGRKNEFSKKITTSEENIKTKANSSEFKVEDKVIESPDAESTGTDTIESDNISLPVRRKGTVELKRPPSYSVTIVHTGQPKKTDPSNIENNTKLDYLST</sequence>
<proteinExistence type="predicted"/>
<evidence type="ECO:0000313" key="3">
    <source>
        <dbReference type="Proteomes" id="UP000187283"/>
    </source>
</evidence>
<accession>A0A1R1Y7D7</accession>
<keyword evidence="3" id="KW-1185">Reference proteome</keyword>
<evidence type="ECO:0000313" key="2">
    <source>
        <dbReference type="EMBL" id="OMJ22872.1"/>
    </source>
</evidence>
<dbReference type="OrthoDB" id="1428542at2759"/>
<feature type="region of interest" description="Disordered" evidence="1">
    <location>
        <begin position="138"/>
        <end position="163"/>
    </location>
</feature>
<organism evidence="2 3">
    <name type="scientific">Smittium culicis</name>
    <dbReference type="NCBI Taxonomy" id="133412"/>
    <lineage>
        <taxon>Eukaryota</taxon>
        <taxon>Fungi</taxon>
        <taxon>Fungi incertae sedis</taxon>
        <taxon>Zoopagomycota</taxon>
        <taxon>Kickxellomycotina</taxon>
        <taxon>Harpellomycetes</taxon>
        <taxon>Harpellales</taxon>
        <taxon>Legeriomycetaceae</taxon>
        <taxon>Smittium</taxon>
    </lineage>
</organism>
<dbReference type="Proteomes" id="UP000187283">
    <property type="component" value="Unassembled WGS sequence"/>
</dbReference>
<comment type="caution">
    <text evidence="2">The sequence shown here is derived from an EMBL/GenBank/DDBJ whole genome shotgun (WGS) entry which is preliminary data.</text>
</comment>
<dbReference type="EMBL" id="LSSN01000654">
    <property type="protein sequence ID" value="OMJ22872.1"/>
    <property type="molecule type" value="Genomic_DNA"/>
</dbReference>
<gene>
    <name evidence="2" type="ORF">AYI70_g2594</name>
</gene>
<reference evidence="2 3" key="1">
    <citation type="submission" date="2017-01" db="EMBL/GenBank/DDBJ databases">
        <authorList>
            <person name="Mah S.A."/>
            <person name="Swanson W.J."/>
            <person name="Moy G.W."/>
            <person name="Vacquier V.D."/>
        </authorList>
    </citation>
    <scope>NUCLEOTIDE SEQUENCE [LARGE SCALE GENOMIC DNA]</scope>
    <source>
        <strain evidence="2 3">GSMNP</strain>
    </source>
</reference>
<name>A0A1R1Y7D7_9FUNG</name>
<feature type="region of interest" description="Disordered" evidence="1">
    <location>
        <begin position="93"/>
        <end position="112"/>
    </location>
</feature>
<evidence type="ECO:0000256" key="1">
    <source>
        <dbReference type="SAM" id="MobiDB-lite"/>
    </source>
</evidence>
<protein>
    <submittedName>
        <fullName evidence="2">Uncharacterized protein</fullName>
    </submittedName>
</protein>
<feature type="compositionally biased region" description="Polar residues" evidence="1">
    <location>
        <begin position="149"/>
        <end position="163"/>
    </location>
</feature>
<feature type="compositionally biased region" description="Polar residues" evidence="1">
    <location>
        <begin position="103"/>
        <end position="112"/>
    </location>
</feature>